<feature type="transmembrane region" description="Helical" evidence="1">
    <location>
        <begin position="16"/>
        <end position="37"/>
    </location>
</feature>
<keyword evidence="3" id="KW-1185">Reference proteome</keyword>
<dbReference type="InterPro" id="IPR018723">
    <property type="entry name" value="DUF2254_membrane"/>
</dbReference>
<keyword evidence="1" id="KW-0812">Transmembrane</keyword>
<dbReference type="STRING" id="980251.GCA_001642875_00981"/>
<dbReference type="Pfam" id="PF10011">
    <property type="entry name" value="DUF2254"/>
    <property type="match status" value="1"/>
</dbReference>
<gene>
    <name evidence="2" type="ORF">MFFC18_45880</name>
</gene>
<dbReference type="OrthoDB" id="2955631at2"/>
<accession>A0A5B9PD99</accession>
<keyword evidence="1" id="KW-1133">Transmembrane helix</keyword>
<organism evidence="2 3">
    <name type="scientific">Mariniblastus fucicola</name>
    <dbReference type="NCBI Taxonomy" id="980251"/>
    <lineage>
        <taxon>Bacteria</taxon>
        <taxon>Pseudomonadati</taxon>
        <taxon>Planctomycetota</taxon>
        <taxon>Planctomycetia</taxon>
        <taxon>Pirellulales</taxon>
        <taxon>Pirellulaceae</taxon>
        <taxon>Mariniblastus</taxon>
    </lineage>
</organism>
<evidence type="ECO:0000313" key="2">
    <source>
        <dbReference type="EMBL" id="QEG24667.1"/>
    </source>
</evidence>
<dbReference type="EMBL" id="CP042912">
    <property type="protein sequence ID" value="QEG24667.1"/>
    <property type="molecule type" value="Genomic_DNA"/>
</dbReference>
<feature type="transmembrane region" description="Helical" evidence="1">
    <location>
        <begin position="57"/>
        <end position="87"/>
    </location>
</feature>
<evidence type="ECO:0000313" key="3">
    <source>
        <dbReference type="Proteomes" id="UP000322214"/>
    </source>
</evidence>
<dbReference type="RefSeq" id="WP_075083771.1">
    <property type="nucleotide sequence ID" value="NZ_CP042912.1"/>
</dbReference>
<dbReference type="KEGG" id="mff:MFFC18_45880"/>
<reference evidence="2 3" key="1">
    <citation type="submission" date="2019-08" db="EMBL/GenBank/DDBJ databases">
        <title>Deep-cultivation of Planctomycetes and their phenomic and genomic characterization uncovers novel biology.</title>
        <authorList>
            <person name="Wiegand S."/>
            <person name="Jogler M."/>
            <person name="Boedeker C."/>
            <person name="Pinto D."/>
            <person name="Vollmers J."/>
            <person name="Rivas-Marin E."/>
            <person name="Kohn T."/>
            <person name="Peeters S.H."/>
            <person name="Heuer A."/>
            <person name="Rast P."/>
            <person name="Oberbeckmann S."/>
            <person name="Bunk B."/>
            <person name="Jeske O."/>
            <person name="Meyerdierks A."/>
            <person name="Storesund J.E."/>
            <person name="Kallscheuer N."/>
            <person name="Luecker S."/>
            <person name="Lage O.M."/>
            <person name="Pohl T."/>
            <person name="Merkel B.J."/>
            <person name="Hornburger P."/>
            <person name="Mueller R.-W."/>
            <person name="Bruemmer F."/>
            <person name="Labrenz M."/>
            <person name="Spormann A.M."/>
            <person name="Op den Camp H."/>
            <person name="Overmann J."/>
            <person name="Amann R."/>
            <person name="Jetten M.S.M."/>
            <person name="Mascher T."/>
            <person name="Medema M.H."/>
            <person name="Devos D.P."/>
            <person name="Kaster A.-K."/>
            <person name="Ovreas L."/>
            <person name="Rohde M."/>
            <person name="Galperin M.Y."/>
            <person name="Jogler C."/>
        </authorList>
    </citation>
    <scope>NUCLEOTIDE SEQUENCE [LARGE SCALE GENOMIC DNA]</scope>
    <source>
        <strain evidence="2 3">FC18</strain>
    </source>
</reference>
<sequence length="406" mass="45054">MYTRVLNTWSKFRSSFWFVPTLLMVLATGAAFGMIYLDETYGKRFVNTFPVLELSPGAARSILSTIVGAMVSTTGVVFSITIVALSLASSQFGSRLIRTYRNRPTTHFTLGIFVSTSLFCILVLASIREIDGQAFVPAASVVVGIMLTVVCLATLVYYIHDMSLAIQAPNVIQHSADDLDEAIERLFPAGIGEHAEENDAGQFDESALESAEEKLGECLLLINCGKVGYLQAMEDETIMNLANQESLTIRFLARPGDFLFNERPLVEIWRHEIDPERSTEEFREDISKSIQDSLIVGPERTHLQDIRHAFNELVDIAVRALSPGVNDPFTAVNCVDRIHAALMTFKKRELPSKYRLSEDGKLRVIALPVSFEECVAVSLDVILQYASDDSMVSNRIAVAKDWLSAQ</sequence>
<feature type="transmembrane region" description="Helical" evidence="1">
    <location>
        <begin position="108"/>
        <end position="128"/>
    </location>
</feature>
<evidence type="ECO:0008006" key="4">
    <source>
        <dbReference type="Google" id="ProtNLM"/>
    </source>
</evidence>
<dbReference type="AlphaFoldDB" id="A0A5B9PD99"/>
<name>A0A5B9PD99_9BACT</name>
<keyword evidence="1" id="KW-0472">Membrane</keyword>
<protein>
    <recommendedName>
        <fullName evidence="4">DUF2254 domain-containing protein</fullName>
    </recommendedName>
</protein>
<feature type="transmembrane region" description="Helical" evidence="1">
    <location>
        <begin position="134"/>
        <end position="159"/>
    </location>
</feature>
<dbReference type="Proteomes" id="UP000322214">
    <property type="component" value="Chromosome"/>
</dbReference>
<proteinExistence type="predicted"/>
<evidence type="ECO:0000256" key="1">
    <source>
        <dbReference type="SAM" id="Phobius"/>
    </source>
</evidence>